<organism evidence="1 2">
    <name type="scientific">Burkholderia orbicola (strain MC0-3)</name>
    <dbReference type="NCBI Taxonomy" id="406425"/>
    <lineage>
        <taxon>Bacteria</taxon>
        <taxon>Pseudomonadati</taxon>
        <taxon>Pseudomonadota</taxon>
        <taxon>Betaproteobacteria</taxon>
        <taxon>Burkholderiales</taxon>
        <taxon>Burkholderiaceae</taxon>
        <taxon>Burkholderia</taxon>
        <taxon>Burkholderia cepacia complex</taxon>
        <taxon>Burkholderia orbicola</taxon>
    </lineage>
</organism>
<reference evidence="2" key="1">
    <citation type="submission" date="2008-02" db="EMBL/GenBank/DDBJ databases">
        <title>Complete sequence of chromosome 1 of Burkholderia cenocepacia MC0-3.</title>
        <authorList>
            <person name="Copeland A."/>
            <person name="Lucas S."/>
            <person name="Lapidus A."/>
            <person name="Barry K."/>
            <person name="Bruce D."/>
            <person name="Goodwin L."/>
            <person name="Glavina del Rio T."/>
            <person name="Dalin E."/>
            <person name="Tice H."/>
            <person name="Pitluck S."/>
            <person name="Chain P."/>
            <person name="Malfatti S."/>
            <person name="Shin M."/>
            <person name="Vergez L."/>
            <person name="Schmutz J."/>
            <person name="Larimer F."/>
            <person name="Land M."/>
            <person name="Hauser L."/>
            <person name="Kyrpides N."/>
            <person name="Mikhailova N."/>
            <person name="Tiedje J."/>
            <person name="Richardson P."/>
        </authorList>
    </citation>
    <scope>NUCLEOTIDE SEQUENCE [LARGE SCALE GENOMIC DNA]</scope>
    <source>
        <strain evidence="2">MC0-3</strain>
    </source>
</reference>
<evidence type="ECO:0000313" key="1">
    <source>
        <dbReference type="EMBL" id="ACA89204.1"/>
    </source>
</evidence>
<evidence type="ECO:0000313" key="2">
    <source>
        <dbReference type="Proteomes" id="UP000002169"/>
    </source>
</evidence>
<dbReference type="EMBL" id="CP000958">
    <property type="protein sequence ID" value="ACA89204.1"/>
    <property type="molecule type" value="Genomic_DNA"/>
</dbReference>
<dbReference type="AlphaFoldDB" id="B1K1B6"/>
<proteinExistence type="predicted"/>
<name>B1K1B6_BURO0</name>
<dbReference type="KEGG" id="bcm:Bcenmc03_0024"/>
<sequence>MWATERHDLRMKGQRLRHHEVTINNVFSSTSSDPAWPGIRQILYETVESPWLFELREYRNLAHKWVIGSERLIVQKTATTHYMLPLARVGQDRLDLYTQLDLYVGQMIALGEKLDPRWQIPNVSGR</sequence>
<dbReference type="HOGENOM" id="CLU_1977363_0_0_4"/>
<dbReference type="Proteomes" id="UP000002169">
    <property type="component" value="Chromosome 1"/>
</dbReference>
<gene>
    <name evidence="1" type="ordered locus">Bcenmc03_0024</name>
</gene>
<protein>
    <submittedName>
        <fullName evidence="1">Uncharacterized protein</fullName>
    </submittedName>
</protein>
<accession>B1K1B6</accession>